<evidence type="ECO:0000313" key="5">
    <source>
        <dbReference type="Proteomes" id="UP001476583"/>
    </source>
</evidence>
<dbReference type="Gene3D" id="2.30.110.10">
    <property type="entry name" value="Electron Transport, Fmn-binding Protein, Chain A"/>
    <property type="match status" value="1"/>
</dbReference>
<gene>
    <name evidence="4" type="ORF">WG219_19490</name>
</gene>
<dbReference type="Pfam" id="PF01613">
    <property type="entry name" value="Flavin_Reduct"/>
    <property type="match status" value="1"/>
</dbReference>
<evidence type="ECO:0000256" key="2">
    <source>
        <dbReference type="ARBA" id="ARBA00023002"/>
    </source>
</evidence>
<dbReference type="Gene3D" id="1.10.10.10">
    <property type="entry name" value="Winged helix-like DNA-binding domain superfamily/Winged helix DNA-binding domain"/>
    <property type="match status" value="1"/>
</dbReference>
<feature type="domain" description="Flavin reductase like" evidence="3">
    <location>
        <begin position="30"/>
        <end position="172"/>
    </location>
</feature>
<comment type="similarity">
    <text evidence="1">Belongs to the non-flavoprotein flavin reductase family.</text>
</comment>
<dbReference type="EC" id="1.-.-.-" evidence="4"/>
<name>A0ABZ2REM0_ECTME</name>
<protein>
    <submittedName>
        <fullName evidence="4">Flavin reductase family protein</fullName>
        <ecNumber evidence="4">1.-.-.-</ecNumber>
    </submittedName>
</protein>
<sequence>MPNSTVHTPEARLIEQGNPLEDSRAFRRSLGQYPTGVSVITAQHGEKRVGMAANSFAAVSLDPALVLWSIRCESSSAATFMEASHFAVSVLAADQVEVSQLFGSGHEERFNLVPWTAGAGGAPLIDGAIAHFQCRLVKIYEGGDHWILLGQVEHYARFSGEPLLFAQGQYAVTQNHPQLSQSQAVSNTQSADDDMLFTSLLSNTSQHLSQLFQAHREELGVTRATSRLLNLLSAGSVALDGIESETLLGRGAIEDALNGLISQGYVQANAGEYALTASGLEKRQALVARATEFTHEQLAGIPESDIAAAKRVLQKLLAN</sequence>
<dbReference type="InterPro" id="IPR050268">
    <property type="entry name" value="NADH-dep_flavin_reductase"/>
</dbReference>
<organism evidence="4 5">
    <name type="scientific">Ectopseudomonas mendocina</name>
    <name type="common">Pseudomonas mendocina</name>
    <dbReference type="NCBI Taxonomy" id="300"/>
    <lineage>
        <taxon>Bacteria</taxon>
        <taxon>Pseudomonadati</taxon>
        <taxon>Pseudomonadota</taxon>
        <taxon>Gammaproteobacteria</taxon>
        <taxon>Pseudomonadales</taxon>
        <taxon>Pseudomonadaceae</taxon>
        <taxon>Ectopseudomonas</taxon>
    </lineage>
</organism>
<reference evidence="4 5" key="1">
    <citation type="submission" date="2024-03" db="EMBL/GenBank/DDBJ databases">
        <title>Complete genome of BD2.</title>
        <authorList>
            <person name="Cao G."/>
        </authorList>
    </citation>
    <scope>NUCLEOTIDE SEQUENCE [LARGE SCALE GENOMIC DNA]</scope>
    <source>
        <strain evidence="4 5">BD2</strain>
    </source>
</reference>
<keyword evidence="2 4" id="KW-0560">Oxidoreductase</keyword>
<dbReference type="InterPro" id="IPR012349">
    <property type="entry name" value="Split_barrel_FMN-bd"/>
</dbReference>
<keyword evidence="5" id="KW-1185">Reference proteome</keyword>
<dbReference type="SUPFAM" id="SSF46785">
    <property type="entry name" value="Winged helix' DNA-binding domain"/>
    <property type="match status" value="1"/>
</dbReference>
<evidence type="ECO:0000313" key="4">
    <source>
        <dbReference type="EMBL" id="WXL25454.1"/>
    </source>
</evidence>
<dbReference type="GO" id="GO:0016491">
    <property type="term" value="F:oxidoreductase activity"/>
    <property type="evidence" value="ECO:0007669"/>
    <property type="project" value="UniProtKB-KW"/>
</dbReference>
<proteinExistence type="inferred from homology"/>
<dbReference type="SMART" id="SM00903">
    <property type="entry name" value="Flavin_Reduct"/>
    <property type="match status" value="1"/>
</dbReference>
<accession>A0ABZ2REM0</accession>
<dbReference type="InterPro" id="IPR036388">
    <property type="entry name" value="WH-like_DNA-bd_sf"/>
</dbReference>
<dbReference type="SUPFAM" id="SSF50475">
    <property type="entry name" value="FMN-binding split barrel"/>
    <property type="match status" value="1"/>
</dbReference>
<dbReference type="EMBL" id="CP148074">
    <property type="protein sequence ID" value="WXL25454.1"/>
    <property type="molecule type" value="Genomic_DNA"/>
</dbReference>
<dbReference type="InterPro" id="IPR002563">
    <property type="entry name" value="Flavin_Rdtase-like_dom"/>
</dbReference>
<dbReference type="Proteomes" id="UP001476583">
    <property type="component" value="Chromosome"/>
</dbReference>
<dbReference type="PANTHER" id="PTHR30466">
    <property type="entry name" value="FLAVIN REDUCTASE"/>
    <property type="match status" value="1"/>
</dbReference>
<evidence type="ECO:0000256" key="1">
    <source>
        <dbReference type="ARBA" id="ARBA00008898"/>
    </source>
</evidence>
<evidence type="ECO:0000259" key="3">
    <source>
        <dbReference type="SMART" id="SM00903"/>
    </source>
</evidence>
<dbReference type="InterPro" id="IPR036390">
    <property type="entry name" value="WH_DNA-bd_sf"/>
</dbReference>
<dbReference type="PANTHER" id="PTHR30466:SF11">
    <property type="entry name" value="FLAVIN-DEPENDENT MONOOXYGENASE, REDUCTASE SUBUNIT HSAB"/>
    <property type="match status" value="1"/>
</dbReference>